<dbReference type="Proteomes" id="UP001501532">
    <property type="component" value="Unassembled WGS sequence"/>
</dbReference>
<evidence type="ECO:0000313" key="1">
    <source>
        <dbReference type="EMBL" id="GAA3079324.1"/>
    </source>
</evidence>
<protein>
    <submittedName>
        <fullName evidence="1">Uncharacterized protein</fullName>
    </submittedName>
</protein>
<accession>A0ABP6M567</accession>
<keyword evidence="2" id="KW-1185">Reference proteome</keyword>
<sequence>MSILDTSIALASAAFTGAAAYGAWKASSEANKAAWNANETAAAVAQIERDRWHKELRPQLRI</sequence>
<gene>
    <name evidence="1" type="ORF">GCM10010448_70910</name>
</gene>
<organism evidence="1 2">
    <name type="scientific">Streptomyces glomeratus</name>
    <dbReference type="NCBI Taxonomy" id="284452"/>
    <lineage>
        <taxon>Bacteria</taxon>
        <taxon>Bacillati</taxon>
        <taxon>Actinomycetota</taxon>
        <taxon>Actinomycetes</taxon>
        <taxon>Kitasatosporales</taxon>
        <taxon>Streptomycetaceae</taxon>
        <taxon>Streptomyces</taxon>
    </lineage>
</organism>
<dbReference type="RefSeq" id="WP_234519915.1">
    <property type="nucleotide sequence ID" value="NZ_BAAAUF010000123.1"/>
</dbReference>
<evidence type="ECO:0000313" key="2">
    <source>
        <dbReference type="Proteomes" id="UP001501532"/>
    </source>
</evidence>
<reference evidence="2" key="1">
    <citation type="journal article" date="2019" name="Int. J. Syst. Evol. Microbiol.">
        <title>The Global Catalogue of Microorganisms (GCM) 10K type strain sequencing project: providing services to taxonomists for standard genome sequencing and annotation.</title>
        <authorList>
            <consortium name="The Broad Institute Genomics Platform"/>
            <consortium name="The Broad Institute Genome Sequencing Center for Infectious Disease"/>
            <person name="Wu L."/>
            <person name="Ma J."/>
        </authorList>
    </citation>
    <scope>NUCLEOTIDE SEQUENCE [LARGE SCALE GENOMIC DNA]</scope>
    <source>
        <strain evidence="2">JCM 9091</strain>
    </source>
</reference>
<name>A0ABP6M567_9ACTN</name>
<comment type="caution">
    <text evidence="1">The sequence shown here is derived from an EMBL/GenBank/DDBJ whole genome shotgun (WGS) entry which is preliminary data.</text>
</comment>
<proteinExistence type="predicted"/>
<dbReference type="EMBL" id="BAAAUF010000123">
    <property type="protein sequence ID" value="GAA3079324.1"/>
    <property type="molecule type" value="Genomic_DNA"/>
</dbReference>